<keyword evidence="2" id="KW-1185">Reference proteome</keyword>
<evidence type="ECO:0000313" key="2">
    <source>
        <dbReference type="Proteomes" id="UP000261360"/>
    </source>
</evidence>
<sequence length="129" mass="14880">SIWSSAASQLYTPECVTSLYGWILLPKLYCFASDLSAHLQYLCGPSVSCGLQVGNHWFMVKEQYSVSVFNEKEINASFLKLLDMHKKKLHFEAECLLTCLERRHPILFMLTFVKNFYSLTDMTRHAMTS</sequence>
<reference evidence="1" key="1">
    <citation type="submission" date="2025-08" db="UniProtKB">
        <authorList>
            <consortium name="Ensembl"/>
        </authorList>
    </citation>
    <scope>IDENTIFICATION</scope>
</reference>
<dbReference type="Ensembl" id="ENSSLDT00000027224.1">
    <property type="protein sequence ID" value="ENSSLDP00000026409.1"/>
    <property type="gene ID" value="ENSSLDG00000020537.1"/>
</dbReference>
<protein>
    <submittedName>
        <fullName evidence="1">Uncharacterized protein</fullName>
    </submittedName>
</protein>
<organism evidence="1 2">
    <name type="scientific">Seriola lalandi dorsalis</name>
    <dbReference type="NCBI Taxonomy" id="1841481"/>
    <lineage>
        <taxon>Eukaryota</taxon>
        <taxon>Metazoa</taxon>
        <taxon>Chordata</taxon>
        <taxon>Craniata</taxon>
        <taxon>Vertebrata</taxon>
        <taxon>Euteleostomi</taxon>
        <taxon>Actinopterygii</taxon>
        <taxon>Neopterygii</taxon>
        <taxon>Teleostei</taxon>
        <taxon>Neoteleostei</taxon>
        <taxon>Acanthomorphata</taxon>
        <taxon>Carangaria</taxon>
        <taxon>Carangiformes</taxon>
        <taxon>Carangidae</taxon>
        <taxon>Seriola</taxon>
    </lineage>
</organism>
<reference evidence="1" key="2">
    <citation type="submission" date="2025-09" db="UniProtKB">
        <authorList>
            <consortium name="Ensembl"/>
        </authorList>
    </citation>
    <scope>IDENTIFICATION</scope>
</reference>
<evidence type="ECO:0000313" key="1">
    <source>
        <dbReference type="Ensembl" id="ENSSLDP00000026409.1"/>
    </source>
</evidence>
<proteinExistence type="predicted"/>
<name>A0A3B4YUL3_SERLL</name>
<accession>A0A3B4YUL3</accession>
<dbReference type="Proteomes" id="UP000261360">
    <property type="component" value="Unplaced"/>
</dbReference>
<dbReference type="AlphaFoldDB" id="A0A3B4YUL3"/>